<dbReference type="AlphaFoldDB" id="A0A8J7AAV9"/>
<evidence type="ECO:0000256" key="5">
    <source>
        <dbReference type="ARBA" id="ARBA00023136"/>
    </source>
</evidence>
<keyword evidence="6" id="KW-1003">Cell membrane</keyword>
<evidence type="ECO:0000256" key="6">
    <source>
        <dbReference type="RuleBase" id="RU363041"/>
    </source>
</evidence>
<dbReference type="GO" id="GO:0005886">
    <property type="term" value="C:plasma membrane"/>
    <property type="evidence" value="ECO:0007669"/>
    <property type="project" value="UniProtKB-SubCell"/>
</dbReference>
<comment type="subcellular location">
    <subcellularLocation>
        <location evidence="6">Cell membrane</location>
        <topology evidence="6">Multi-pass membrane protein</topology>
    </subcellularLocation>
    <subcellularLocation>
        <location evidence="1">Membrane</location>
        <topology evidence="1">Multi-pass membrane protein</topology>
    </subcellularLocation>
</comment>
<dbReference type="InterPro" id="IPR002781">
    <property type="entry name" value="TM_pro_TauE-like"/>
</dbReference>
<feature type="transmembrane region" description="Helical" evidence="6">
    <location>
        <begin position="153"/>
        <end position="174"/>
    </location>
</feature>
<name>A0A8J7AAV9_9CYAN</name>
<dbReference type="Proteomes" id="UP000636505">
    <property type="component" value="Unassembled WGS sequence"/>
</dbReference>
<evidence type="ECO:0000256" key="3">
    <source>
        <dbReference type="ARBA" id="ARBA00022692"/>
    </source>
</evidence>
<dbReference type="InterPro" id="IPR051598">
    <property type="entry name" value="TSUP/Inactive_protease-like"/>
</dbReference>
<evidence type="ECO:0000313" key="8">
    <source>
        <dbReference type="Proteomes" id="UP000636505"/>
    </source>
</evidence>
<dbReference type="RefSeq" id="WP_193910396.1">
    <property type="nucleotide sequence ID" value="NZ_JADEXG010000056.1"/>
</dbReference>
<keyword evidence="4 6" id="KW-1133">Transmembrane helix</keyword>
<protein>
    <recommendedName>
        <fullName evidence="6">Probable membrane transporter protein</fullName>
    </recommendedName>
</protein>
<comment type="similarity">
    <text evidence="2 6">Belongs to the 4-toluene sulfonate uptake permease (TSUP) (TC 2.A.102) family.</text>
</comment>
<gene>
    <name evidence="7" type="ORF">IQ241_19400</name>
</gene>
<evidence type="ECO:0000256" key="1">
    <source>
        <dbReference type="ARBA" id="ARBA00004141"/>
    </source>
</evidence>
<feature type="transmembrane region" description="Helical" evidence="6">
    <location>
        <begin position="75"/>
        <end position="93"/>
    </location>
</feature>
<evidence type="ECO:0000256" key="2">
    <source>
        <dbReference type="ARBA" id="ARBA00009142"/>
    </source>
</evidence>
<reference evidence="7" key="1">
    <citation type="submission" date="2020-10" db="EMBL/GenBank/DDBJ databases">
        <authorList>
            <person name="Castelo-Branco R."/>
            <person name="Eusebio N."/>
            <person name="Adriana R."/>
            <person name="Vieira A."/>
            <person name="Brugerolle De Fraissinette N."/>
            <person name="Rezende De Castro R."/>
            <person name="Schneider M.P."/>
            <person name="Vasconcelos V."/>
            <person name="Leao P.N."/>
        </authorList>
    </citation>
    <scope>NUCLEOTIDE SEQUENCE</scope>
    <source>
        <strain evidence="7">LEGE 07310</strain>
    </source>
</reference>
<sequence length="262" mass="27131">MSIGEIATLAVTGLASGILAGFLGIGGGVLLVPMLVYLGYSPIQSAATSSLAILVTSAVGSLQNWRMGYLSLRRVLLLGFPAIVTAFIGAQVGDWIPSYLLLLGFGLLLLSNLYLVSLKKRVVAEKTRAETGSRSSSLSPTAARLITGGTAGFMAGLFGVGGGVIMVPMQILLLNEGIKSAVRTSLGVIVITSISACVGHAVNSNIVVLAGLLLGGGGLIGVQISTRFLPKLSDRTVTQLFRGLLLLLSVLIFWQAWQSYAA</sequence>
<dbReference type="PANTHER" id="PTHR43701">
    <property type="entry name" value="MEMBRANE TRANSPORTER PROTEIN MJ0441-RELATED"/>
    <property type="match status" value="1"/>
</dbReference>
<feature type="transmembrane region" description="Helical" evidence="6">
    <location>
        <begin position="7"/>
        <end position="40"/>
    </location>
</feature>
<accession>A0A8J7AAV9</accession>
<comment type="caution">
    <text evidence="7">The sequence shown here is derived from an EMBL/GenBank/DDBJ whole genome shotgun (WGS) entry which is preliminary data.</text>
</comment>
<proteinExistence type="inferred from homology"/>
<feature type="transmembrane region" description="Helical" evidence="6">
    <location>
        <begin position="240"/>
        <end position="257"/>
    </location>
</feature>
<organism evidence="7 8">
    <name type="scientific">Vasconcelosia minhoensis LEGE 07310</name>
    <dbReference type="NCBI Taxonomy" id="915328"/>
    <lineage>
        <taxon>Bacteria</taxon>
        <taxon>Bacillati</taxon>
        <taxon>Cyanobacteriota</taxon>
        <taxon>Cyanophyceae</taxon>
        <taxon>Nodosilineales</taxon>
        <taxon>Cymatolegaceae</taxon>
        <taxon>Vasconcelosia</taxon>
        <taxon>Vasconcelosia minhoensis</taxon>
    </lineage>
</organism>
<feature type="transmembrane region" description="Helical" evidence="6">
    <location>
        <begin position="46"/>
        <end position="63"/>
    </location>
</feature>
<evidence type="ECO:0000313" key="7">
    <source>
        <dbReference type="EMBL" id="MBE9079435.1"/>
    </source>
</evidence>
<keyword evidence="8" id="KW-1185">Reference proteome</keyword>
<feature type="transmembrane region" description="Helical" evidence="6">
    <location>
        <begin position="180"/>
        <end position="199"/>
    </location>
</feature>
<feature type="transmembrane region" description="Helical" evidence="6">
    <location>
        <begin position="99"/>
        <end position="118"/>
    </location>
</feature>
<keyword evidence="5 6" id="KW-0472">Membrane</keyword>
<evidence type="ECO:0000256" key="4">
    <source>
        <dbReference type="ARBA" id="ARBA00022989"/>
    </source>
</evidence>
<dbReference type="EMBL" id="JADEXG010000056">
    <property type="protein sequence ID" value="MBE9079435.1"/>
    <property type="molecule type" value="Genomic_DNA"/>
</dbReference>
<keyword evidence="3 6" id="KW-0812">Transmembrane</keyword>
<feature type="transmembrane region" description="Helical" evidence="6">
    <location>
        <begin position="206"/>
        <end position="228"/>
    </location>
</feature>
<dbReference type="PANTHER" id="PTHR43701:SF2">
    <property type="entry name" value="MEMBRANE TRANSPORTER PROTEIN YJNA-RELATED"/>
    <property type="match status" value="1"/>
</dbReference>
<dbReference type="Pfam" id="PF01925">
    <property type="entry name" value="TauE"/>
    <property type="match status" value="1"/>
</dbReference>